<comment type="similarity">
    <text evidence="3">In the N-terminal section; belongs to the phytochrome family.</text>
</comment>
<keyword evidence="6 16" id="KW-0597">Phosphoprotein</keyword>
<dbReference type="SMART" id="SM00387">
    <property type="entry name" value="HATPase_c"/>
    <property type="match status" value="1"/>
</dbReference>
<dbReference type="SUPFAM" id="SSF52172">
    <property type="entry name" value="CheY-like"/>
    <property type="match status" value="1"/>
</dbReference>
<dbReference type="PANTHER" id="PTHR45339">
    <property type="entry name" value="HYBRID SIGNAL TRANSDUCTION HISTIDINE KINASE J"/>
    <property type="match status" value="1"/>
</dbReference>
<evidence type="ECO:0000256" key="7">
    <source>
        <dbReference type="ARBA" id="ARBA00022692"/>
    </source>
</evidence>
<dbReference type="InterPro" id="IPR003661">
    <property type="entry name" value="HisK_dim/P_dom"/>
</dbReference>
<keyword evidence="10" id="KW-0067">ATP-binding</keyword>
<dbReference type="Pfam" id="PF02518">
    <property type="entry name" value="HATPase_c"/>
    <property type="match status" value="1"/>
</dbReference>
<dbReference type="CDD" id="cd16922">
    <property type="entry name" value="HATPase_EvgS-ArcB-TorS-like"/>
    <property type="match status" value="1"/>
</dbReference>
<keyword evidence="5" id="KW-1003">Cell membrane</keyword>
<dbReference type="Pfam" id="PF01627">
    <property type="entry name" value="Hpt"/>
    <property type="match status" value="1"/>
</dbReference>
<evidence type="ECO:0000256" key="10">
    <source>
        <dbReference type="ARBA" id="ARBA00022840"/>
    </source>
</evidence>
<evidence type="ECO:0000259" key="17">
    <source>
        <dbReference type="PROSITE" id="PS50109"/>
    </source>
</evidence>
<dbReference type="InterPro" id="IPR005467">
    <property type="entry name" value="His_kinase_dom"/>
</dbReference>
<dbReference type="PROSITE" id="PS50110">
    <property type="entry name" value="RESPONSE_REGULATORY"/>
    <property type="match status" value="1"/>
</dbReference>
<dbReference type="InterPro" id="IPR008207">
    <property type="entry name" value="Sig_transdc_His_kin_Hpt_dom"/>
</dbReference>
<protein>
    <recommendedName>
        <fullName evidence="14">Circadian input-output histidine kinase CikA</fullName>
        <ecNumber evidence="4">2.7.13.3</ecNumber>
    </recommendedName>
</protein>
<name>A0A1I0XUH2_SELRU</name>
<dbReference type="SMART" id="SM01204">
    <property type="entry name" value="FIST_C"/>
    <property type="match status" value="1"/>
</dbReference>
<dbReference type="SUPFAM" id="SSF47384">
    <property type="entry name" value="Homodimeric domain of signal transducing histidine kinase"/>
    <property type="match status" value="1"/>
</dbReference>
<sequence length="1054" mass="118301">MLQEEYKLTLAAGEEAFLQGVEMLMAQKKQASAERRDSAVYIHLVCTALGQPLAAKMTETMRRIWPEAVFTGLSETIFGKNSEVLSEVKFNFTYMKSAQVQLIVHEGCEGDYRQIGLELGRQLACVSDVKAAAVYITGVSSKLYQLIGALGEGNEDVVIFGATAGMFEYHENDSEECTNLFYYLNDKNRVEQQFVLGNEVLASGIVIAVFSGDDLHVRGDYIFGWKPLGKELTITKTCGDNCILRIEDMPAVEIYNRYLKVKPDENFMYNIAEFPLAVERNGCLIARVPPRYDEDGRLYFSSDVYQGEKLRLTYAVHDELLHETENYSEEMCAFAPKALFLTLCGNRTIFLKEMAGNEIDYYRRFASHPVVNYGTSEIFLYKGQGGILNSALVAVGLREGEACYDDDCYQEIMQKPKAHRIVPLAERMAAFLDAVTHELAESNKELLEMAHAAKAASIAKSQFLSGMSHEIRTPINAVLGMDEMILRETKEEQTREYAQNIRTAGNALLALVNDILDFSKIEAGKMEIIPVEYSASSMLNDLVNMIRQRAEKKGLKFHVEVPEDMPSILKGDEIRLRQVAVNILTNAVKYTDEGSVTLSLSYKKIGENRIALTTSVKDTGIGIKQEDIEKLYHAFERIEEERNRTIEGTGLGMNITKKLLEMMGSHLEVASVYGEGSEFSYTVEQEVLNWSPMGNYEKAYRNMMAAQTAYRESFVAPEAKILVVDDTAMNLTVVRGLLKQTLVQVEMVLSGYECLARAEKEHFDLIFLDHRMPGLDGIETLHRLQEINQQENALNVHTPVVALTANAVSGAREEYIAAGFDDYLTKPIDSQQLENMLQKYLPPEKVRPVGTLEPVQTEKAEEIPPWLEKVQGLDVQAGIHHCGSLADYMDALTVFAQSIESGAREIQRFYDERDWDNYTTKVHALKSTARVVGAGELSEKARRLEDAGNNCYCEEIKTNTLPLLELYRSFAVSLSPLLAAEKPDSEKAVIDEAELAEAWEAMAEVVQSFDYDSLQYMIGELDGYSLPAADKEKLAKIKQAASVPDWETLKRILY</sequence>
<evidence type="ECO:0000313" key="20">
    <source>
        <dbReference type="EMBL" id="SFB04307.1"/>
    </source>
</evidence>
<keyword evidence="11" id="KW-1133">Transmembrane helix</keyword>
<evidence type="ECO:0000256" key="12">
    <source>
        <dbReference type="ARBA" id="ARBA00023012"/>
    </source>
</evidence>
<dbReference type="Gene3D" id="1.10.287.130">
    <property type="match status" value="1"/>
</dbReference>
<keyword evidence="13" id="KW-0472">Membrane</keyword>
<dbReference type="Proteomes" id="UP000183843">
    <property type="component" value="Unassembled WGS sequence"/>
</dbReference>
<evidence type="ECO:0000313" key="21">
    <source>
        <dbReference type="Proteomes" id="UP000183843"/>
    </source>
</evidence>
<dbReference type="CDD" id="cd17546">
    <property type="entry name" value="REC_hyHK_CKI1_RcsC-like"/>
    <property type="match status" value="1"/>
</dbReference>
<comment type="subcellular location">
    <subcellularLocation>
        <location evidence="2">Cell membrane</location>
        <topology evidence="2">Multi-pass membrane protein</topology>
    </subcellularLocation>
</comment>
<dbReference type="EC" id="2.7.13.3" evidence="4"/>
<dbReference type="Pfam" id="PF08495">
    <property type="entry name" value="FIST"/>
    <property type="match status" value="1"/>
</dbReference>
<evidence type="ECO:0000256" key="8">
    <source>
        <dbReference type="ARBA" id="ARBA00022741"/>
    </source>
</evidence>
<evidence type="ECO:0000256" key="2">
    <source>
        <dbReference type="ARBA" id="ARBA00004651"/>
    </source>
</evidence>
<keyword evidence="7" id="KW-0812">Transmembrane</keyword>
<dbReference type="InterPro" id="IPR013702">
    <property type="entry name" value="FIST_domain_N"/>
</dbReference>
<accession>A0A1I0XUH2</accession>
<dbReference type="PANTHER" id="PTHR45339:SF1">
    <property type="entry name" value="HYBRID SIGNAL TRANSDUCTION HISTIDINE KINASE J"/>
    <property type="match status" value="1"/>
</dbReference>
<dbReference type="GO" id="GO:0005524">
    <property type="term" value="F:ATP binding"/>
    <property type="evidence" value="ECO:0007669"/>
    <property type="project" value="UniProtKB-KW"/>
</dbReference>
<evidence type="ECO:0000256" key="15">
    <source>
        <dbReference type="PROSITE-ProRule" id="PRU00110"/>
    </source>
</evidence>
<evidence type="ECO:0000256" key="16">
    <source>
        <dbReference type="PROSITE-ProRule" id="PRU00169"/>
    </source>
</evidence>
<dbReference type="GO" id="GO:0005886">
    <property type="term" value="C:plasma membrane"/>
    <property type="evidence" value="ECO:0007669"/>
    <property type="project" value="UniProtKB-SubCell"/>
</dbReference>
<comment type="catalytic activity">
    <reaction evidence="1">
        <text>ATP + protein L-histidine = ADP + protein N-phospho-L-histidine.</text>
        <dbReference type="EC" id="2.7.13.3"/>
    </reaction>
</comment>
<dbReference type="Gene3D" id="1.20.120.160">
    <property type="entry name" value="HPT domain"/>
    <property type="match status" value="1"/>
</dbReference>
<feature type="domain" description="Histidine kinase" evidence="17">
    <location>
        <begin position="466"/>
        <end position="687"/>
    </location>
</feature>
<proteinExistence type="inferred from homology"/>
<keyword evidence="12" id="KW-0902">Two-component regulatory system</keyword>
<dbReference type="InterPro" id="IPR003594">
    <property type="entry name" value="HATPase_dom"/>
</dbReference>
<dbReference type="InterPro" id="IPR036097">
    <property type="entry name" value="HisK_dim/P_sf"/>
</dbReference>
<dbReference type="PROSITE" id="PS50894">
    <property type="entry name" value="HPT"/>
    <property type="match status" value="1"/>
</dbReference>
<evidence type="ECO:0000256" key="5">
    <source>
        <dbReference type="ARBA" id="ARBA00022475"/>
    </source>
</evidence>
<feature type="domain" description="HPt" evidence="19">
    <location>
        <begin position="884"/>
        <end position="981"/>
    </location>
</feature>
<evidence type="ECO:0000256" key="11">
    <source>
        <dbReference type="ARBA" id="ARBA00022989"/>
    </source>
</evidence>
<keyword evidence="9 20" id="KW-0418">Kinase</keyword>
<keyword evidence="8" id="KW-0547">Nucleotide-binding</keyword>
<dbReference type="SUPFAM" id="SSF55874">
    <property type="entry name" value="ATPase domain of HSP90 chaperone/DNA topoisomerase II/histidine kinase"/>
    <property type="match status" value="1"/>
</dbReference>
<dbReference type="SMART" id="SM00388">
    <property type="entry name" value="HisKA"/>
    <property type="match status" value="1"/>
</dbReference>
<dbReference type="Gene3D" id="3.30.565.10">
    <property type="entry name" value="Histidine kinase-like ATPase, C-terminal domain"/>
    <property type="match status" value="1"/>
</dbReference>
<dbReference type="Pfam" id="PF00512">
    <property type="entry name" value="HisKA"/>
    <property type="match status" value="1"/>
</dbReference>
<dbReference type="SUPFAM" id="SSF47226">
    <property type="entry name" value="Histidine-containing phosphotransfer domain, HPT domain"/>
    <property type="match status" value="1"/>
</dbReference>
<evidence type="ECO:0000256" key="14">
    <source>
        <dbReference type="ARBA" id="ARBA00074306"/>
    </source>
</evidence>
<reference evidence="20 21" key="1">
    <citation type="submission" date="2016-10" db="EMBL/GenBank/DDBJ databases">
        <authorList>
            <person name="de Groot N.N."/>
        </authorList>
    </citation>
    <scope>NUCLEOTIDE SEQUENCE [LARGE SCALE GENOMIC DNA]</scope>
    <source>
        <strain evidence="20 21">L14</strain>
    </source>
</reference>
<evidence type="ECO:0000256" key="4">
    <source>
        <dbReference type="ARBA" id="ARBA00012438"/>
    </source>
</evidence>
<dbReference type="PRINTS" id="PR00344">
    <property type="entry name" value="BCTRLSENSOR"/>
</dbReference>
<dbReference type="FunFam" id="3.30.565.10:FF:000010">
    <property type="entry name" value="Sensor histidine kinase RcsC"/>
    <property type="match status" value="1"/>
</dbReference>
<dbReference type="InterPro" id="IPR001789">
    <property type="entry name" value="Sig_transdc_resp-reg_receiver"/>
</dbReference>
<gene>
    <name evidence="20" type="ORF">SAMN05216587_107118</name>
</gene>
<evidence type="ECO:0000259" key="18">
    <source>
        <dbReference type="PROSITE" id="PS50110"/>
    </source>
</evidence>
<dbReference type="EMBL" id="FOJX01000007">
    <property type="protein sequence ID" value="SFB04307.1"/>
    <property type="molecule type" value="Genomic_DNA"/>
</dbReference>
<dbReference type="Gene3D" id="3.40.50.2300">
    <property type="match status" value="1"/>
</dbReference>
<keyword evidence="9 20" id="KW-0808">Transferase</keyword>
<evidence type="ECO:0000256" key="3">
    <source>
        <dbReference type="ARBA" id="ARBA00006402"/>
    </source>
</evidence>
<dbReference type="RefSeq" id="WP_074815921.1">
    <property type="nucleotide sequence ID" value="NZ_FOJX01000007.1"/>
</dbReference>
<dbReference type="SMART" id="SM00448">
    <property type="entry name" value="REC"/>
    <property type="match status" value="1"/>
</dbReference>
<dbReference type="Pfam" id="PF00072">
    <property type="entry name" value="Response_reg"/>
    <property type="match status" value="1"/>
</dbReference>
<dbReference type="InterPro" id="IPR019494">
    <property type="entry name" value="FIST_C"/>
</dbReference>
<dbReference type="InterPro" id="IPR036890">
    <property type="entry name" value="HATPase_C_sf"/>
</dbReference>
<dbReference type="AlphaFoldDB" id="A0A1I0XUH2"/>
<evidence type="ECO:0000256" key="13">
    <source>
        <dbReference type="ARBA" id="ARBA00023136"/>
    </source>
</evidence>
<feature type="modified residue" description="4-aspartylphosphate" evidence="16">
    <location>
        <position position="769"/>
    </location>
</feature>
<dbReference type="CDD" id="cd00082">
    <property type="entry name" value="HisKA"/>
    <property type="match status" value="1"/>
</dbReference>
<feature type="modified residue" description="Phosphohistidine" evidence="15">
    <location>
        <position position="923"/>
    </location>
</feature>
<dbReference type="PROSITE" id="PS50109">
    <property type="entry name" value="HIS_KIN"/>
    <property type="match status" value="1"/>
</dbReference>
<dbReference type="InterPro" id="IPR036641">
    <property type="entry name" value="HPT_dom_sf"/>
</dbReference>
<evidence type="ECO:0000256" key="1">
    <source>
        <dbReference type="ARBA" id="ARBA00000085"/>
    </source>
</evidence>
<evidence type="ECO:0000256" key="9">
    <source>
        <dbReference type="ARBA" id="ARBA00022777"/>
    </source>
</evidence>
<evidence type="ECO:0000259" key="19">
    <source>
        <dbReference type="PROSITE" id="PS50894"/>
    </source>
</evidence>
<organism evidence="20 21">
    <name type="scientific">Selenomonas ruminantium</name>
    <dbReference type="NCBI Taxonomy" id="971"/>
    <lineage>
        <taxon>Bacteria</taxon>
        <taxon>Bacillati</taxon>
        <taxon>Bacillota</taxon>
        <taxon>Negativicutes</taxon>
        <taxon>Selenomonadales</taxon>
        <taxon>Selenomonadaceae</taxon>
        <taxon>Selenomonas</taxon>
    </lineage>
</organism>
<evidence type="ECO:0000256" key="6">
    <source>
        <dbReference type="ARBA" id="ARBA00022553"/>
    </source>
</evidence>
<feature type="domain" description="Response regulatory" evidence="18">
    <location>
        <begin position="720"/>
        <end position="841"/>
    </location>
</feature>
<dbReference type="Pfam" id="PF10442">
    <property type="entry name" value="FIST_C"/>
    <property type="match status" value="1"/>
</dbReference>
<dbReference type="InterPro" id="IPR011006">
    <property type="entry name" value="CheY-like_superfamily"/>
</dbReference>
<dbReference type="GO" id="GO:0000155">
    <property type="term" value="F:phosphorelay sensor kinase activity"/>
    <property type="evidence" value="ECO:0007669"/>
    <property type="project" value="InterPro"/>
</dbReference>
<dbReference type="InterPro" id="IPR004358">
    <property type="entry name" value="Sig_transdc_His_kin-like_C"/>
</dbReference>